<dbReference type="Proteomes" id="UP000198253">
    <property type="component" value="Chromosome I"/>
</dbReference>
<protein>
    <submittedName>
        <fullName evidence="2">Uncharacterized protein</fullName>
    </submittedName>
</protein>
<reference evidence="3" key="1">
    <citation type="submission" date="2016-06" db="EMBL/GenBank/DDBJ databases">
        <authorList>
            <person name="Varghese N."/>
            <person name="Submissions Spin"/>
        </authorList>
    </citation>
    <scope>NUCLEOTIDE SEQUENCE [LARGE SCALE GENOMIC DNA]</scope>
    <source>
        <strain evidence="3">DSM 43816</strain>
    </source>
</reference>
<organism evidence="2 3">
    <name type="scientific">Micromonospora echinospora</name>
    <name type="common">Micromonospora purpurea</name>
    <dbReference type="NCBI Taxonomy" id="1877"/>
    <lineage>
        <taxon>Bacteria</taxon>
        <taxon>Bacillati</taxon>
        <taxon>Actinomycetota</taxon>
        <taxon>Actinomycetes</taxon>
        <taxon>Micromonosporales</taxon>
        <taxon>Micromonosporaceae</taxon>
        <taxon>Micromonospora</taxon>
    </lineage>
</organism>
<gene>
    <name evidence="2" type="ORF">GA0070618_1855</name>
</gene>
<proteinExistence type="predicted"/>
<dbReference type="RefSeq" id="WP_088981274.1">
    <property type="nucleotide sequence ID" value="NZ_JBFAII010000001.1"/>
</dbReference>
<evidence type="ECO:0000313" key="2">
    <source>
        <dbReference type="EMBL" id="SCE91120.1"/>
    </source>
</evidence>
<name>A0A1C4W4I6_MICEC</name>
<evidence type="ECO:0000313" key="3">
    <source>
        <dbReference type="Proteomes" id="UP000198253"/>
    </source>
</evidence>
<keyword evidence="3" id="KW-1185">Reference proteome</keyword>
<feature type="region of interest" description="Disordered" evidence="1">
    <location>
        <begin position="31"/>
        <end position="76"/>
    </location>
</feature>
<dbReference type="InParanoid" id="A0A1C4W4I6"/>
<dbReference type="EMBL" id="LT607413">
    <property type="protein sequence ID" value="SCE91120.1"/>
    <property type="molecule type" value="Genomic_DNA"/>
</dbReference>
<evidence type="ECO:0000256" key="1">
    <source>
        <dbReference type="SAM" id="MobiDB-lite"/>
    </source>
</evidence>
<dbReference type="AlphaFoldDB" id="A0A1C4W4I6"/>
<sequence>MTEPAKKVAQQAEERLDRVAETVREKFDAITGSRFAGKPGRAVERRSAAEGDGTGPDRTAPQPGPGEKGRKHGGRT</sequence>
<accession>A0A1C4W4I6</accession>
<dbReference type="OrthoDB" id="3405758at2"/>